<dbReference type="GO" id="GO:0008021">
    <property type="term" value="C:synaptic vesicle"/>
    <property type="evidence" value="ECO:0007669"/>
    <property type="project" value="TreeGrafter"/>
</dbReference>
<evidence type="ECO:0000313" key="4">
    <source>
        <dbReference type="Proteomes" id="UP000574277"/>
    </source>
</evidence>
<evidence type="ECO:0000313" key="3">
    <source>
        <dbReference type="EMBL" id="NXL03622.1"/>
    </source>
</evidence>
<keyword evidence="4" id="KW-1185">Reference proteome</keyword>
<feature type="non-terminal residue" evidence="3">
    <location>
        <position position="177"/>
    </location>
</feature>
<name>A0A7L0PF01_9AVES</name>
<dbReference type="Proteomes" id="UP000574277">
    <property type="component" value="Unassembled WGS sequence"/>
</dbReference>
<feature type="domain" description="HSac2" evidence="2">
    <location>
        <begin position="1"/>
        <end position="157"/>
    </location>
</feature>
<comment type="caution">
    <text evidence="3">The sequence shown here is derived from an EMBL/GenBank/DDBJ whole genome shotgun (WGS) entry which is preliminary data.</text>
</comment>
<dbReference type="Pfam" id="PF12456">
    <property type="entry name" value="hSac2"/>
    <property type="match status" value="1"/>
</dbReference>
<protein>
    <submittedName>
        <fullName evidence="3">TPRGL protein</fullName>
    </submittedName>
</protein>
<accession>A0A7L0PF01</accession>
<gene>
    <name evidence="3" type="primary">Tprg1l</name>
    <name evidence="3" type="ORF">MESCAY_R07403</name>
</gene>
<comment type="similarity">
    <text evidence="1">Belongs to the TPRG1 family.</text>
</comment>
<dbReference type="InterPro" id="IPR034753">
    <property type="entry name" value="hSac2"/>
</dbReference>
<dbReference type="PROSITE" id="PS51791">
    <property type="entry name" value="HSAC2"/>
    <property type="match status" value="1"/>
</dbReference>
<dbReference type="EMBL" id="VXAT01007130">
    <property type="protein sequence ID" value="NXL03622.1"/>
    <property type="molecule type" value="Genomic_DNA"/>
</dbReference>
<sequence length="177" mass="20262">LTRIDHWNNEKERLVLITDRSLLICKYNFLSLQCQHVTRVALGAVDTISVGEFEFPPKSLNKREGIGIRIQWDKQSRASFINRWNPWSTNIPYVTFTEHPMADADEKIAPLCLLENFKTQLIQAVKTAHKECPLPGRANGMLVLERPLLIETYLGLMSFINNEAKLGYSMSRGKIGF</sequence>
<evidence type="ECO:0000256" key="1">
    <source>
        <dbReference type="ARBA" id="ARBA00009163"/>
    </source>
</evidence>
<organism evidence="3 4">
    <name type="scientific">Mesembrinibis cayennensis</name>
    <dbReference type="NCBI Taxonomy" id="1118748"/>
    <lineage>
        <taxon>Eukaryota</taxon>
        <taxon>Metazoa</taxon>
        <taxon>Chordata</taxon>
        <taxon>Craniata</taxon>
        <taxon>Vertebrata</taxon>
        <taxon>Euteleostomi</taxon>
        <taxon>Archelosauria</taxon>
        <taxon>Archosauria</taxon>
        <taxon>Dinosauria</taxon>
        <taxon>Saurischia</taxon>
        <taxon>Theropoda</taxon>
        <taxon>Coelurosauria</taxon>
        <taxon>Aves</taxon>
        <taxon>Neognathae</taxon>
        <taxon>Neoaves</taxon>
        <taxon>Aequornithes</taxon>
        <taxon>Pelecaniformes</taxon>
        <taxon>Threskiornithidae</taxon>
        <taxon>Mesembrinibis</taxon>
    </lineage>
</organism>
<dbReference type="AlphaFoldDB" id="A0A7L0PF01"/>
<reference evidence="3 4" key="1">
    <citation type="submission" date="2019-09" db="EMBL/GenBank/DDBJ databases">
        <title>Bird 10,000 Genomes (B10K) Project - Family phase.</title>
        <authorList>
            <person name="Zhang G."/>
        </authorList>
    </citation>
    <scope>NUCLEOTIDE SEQUENCE [LARGE SCALE GENOMIC DNA]</scope>
    <source>
        <strain evidence="3">B10K-DU-001-44</strain>
        <tissue evidence="3">Muscle</tissue>
    </source>
</reference>
<dbReference type="InterPro" id="IPR040242">
    <property type="entry name" value="TPRG1-like"/>
</dbReference>
<dbReference type="PANTHER" id="PTHR31108">
    <property type="entry name" value="TUMOR PROTEIN P63-REGULATED GENE 1-LIKE PROTEIN"/>
    <property type="match status" value="1"/>
</dbReference>
<dbReference type="PANTHER" id="PTHR31108:SF7">
    <property type="entry name" value="TUMOR PROTEIN P63-REGULATED GENE 1-LIKE PROTEIN"/>
    <property type="match status" value="1"/>
</dbReference>
<proteinExistence type="inferred from homology"/>
<feature type="non-terminal residue" evidence="3">
    <location>
        <position position="1"/>
    </location>
</feature>
<evidence type="ECO:0000259" key="2">
    <source>
        <dbReference type="PROSITE" id="PS51791"/>
    </source>
</evidence>
<dbReference type="InterPro" id="IPR022158">
    <property type="entry name" value="Inositol_phosphatase"/>
</dbReference>